<dbReference type="EMBL" id="JAESDN010000002">
    <property type="protein sequence ID" value="KAG7056055.1"/>
    <property type="molecule type" value="Genomic_DNA"/>
</dbReference>
<reference evidence="1" key="1">
    <citation type="submission" date="2021-05" db="EMBL/GenBank/DDBJ databases">
        <title>Comparative genomics of three Colletotrichum scovillei strains and genetic complementation revealed genes involved fungal growth and virulence on chili pepper.</title>
        <authorList>
            <person name="Hsieh D.-K."/>
            <person name="Chuang S.-C."/>
            <person name="Chen C.-Y."/>
            <person name="Chao Y.-T."/>
            <person name="Lu M.-Y.J."/>
            <person name="Lee M.-H."/>
            <person name="Shih M.-C."/>
        </authorList>
    </citation>
    <scope>NUCLEOTIDE SEQUENCE</scope>
    <source>
        <strain evidence="1">Coll-153</strain>
    </source>
</reference>
<evidence type="ECO:0000313" key="1">
    <source>
        <dbReference type="EMBL" id="KAG7056055.1"/>
    </source>
</evidence>
<protein>
    <submittedName>
        <fullName evidence="1">Uncharacterized protein</fullName>
    </submittedName>
</protein>
<sequence>MKLWPICRASPHEKHFITEASGRSRTKTSLNLIASESFDVFLELEKWQFCIKWGFRWRVVQSQGWPFRGITSPSAMASRIGPKLAQEKA</sequence>
<gene>
    <name evidence="1" type="ORF">JMJ77_008506</name>
</gene>
<evidence type="ECO:0000313" key="2">
    <source>
        <dbReference type="Proteomes" id="UP000699042"/>
    </source>
</evidence>
<comment type="caution">
    <text evidence="1">The sequence shown here is derived from an EMBL/GenBank/DDBJ whole genome shotgun (WGS) entry which is preliminary data.</text>
</comment>
<organism evidence="1 2">
    <name type="scientific">Colletotrichum scovillei</name>
    <dbReference type="NCBI Taxonomy" id="1209932"/>
    <lineage>
        <taxon>Eukaryota</taxon>
        <taxon>Fungi</taxon>
        <taxon>Dikarya</taxon>
        <taxon>Ascomycota</taxon>
        <taxon>Pezizomycotina</taxon>
        <taxon>Sordariomycetes</taxon>
        <taxon>Hypocreomycetidae</taxon>
        <taxon>Glomerellales</taxon>
        <taxon>Glomerellaceae</taxon>
        <taxon>Colletotrichum</taxon>
        <taxon>Colletotrichum acutatum species complex</taxon>
    </lineage>
</organism>
<proteinExistence type="predicted"/>
<accession>A0A9P7REI9</accession>
<dbReference type="Proteomes" id="UP000699042">
    <property type="component" value="Unassembled WGS sequence"/>
</dbReference>
<dbReference type="AlphaFoldDB" id="A0A9P7REI9"/>
<keyword evidence="2" id="KW-1185">Reference proteome</keyword>
<name>A0A9P7REI9_9PEZI</name>